<dbReference type="PROSITE" id="PS00330">
    <property type="entry name" value="HEMOLYSIN_CALCIUM"/>
    <property type="match status" value="2"/>
</dbReference>
<proteinExistence type="inferred from homology"/>
<dbReference type="GO" id="GO:0005576">
    <property type="term" value="C:extracellular region"/>
    <property type="evidence" value="ECO:0007669"/>
    <property type="project" value="UniProtKB-SubCell"/>
</dbReference>
<dbReference type="PANTHER" id="PTHR38340">
    <property type="entry name" value="S-LAYER PROTEIN"/>
    <property type="match status" value="1"/>
</dbReference>
<evidence type="ECO:0000256" key="2">
    <source>
        <dbReference type="ARBA" id="ARBA00006865"/>
    </source>
</evidence>
<feature type="region of interest" description="Disordered" evidence="4">
    <location>
        <begin position="211"/>
        <end position="233"/>
    </location>
</feature>
<keyword evidence="7" id="KW-1185">Reference proteome</keyword>
<dbReference type="Gene3D" id="2.60.120.200">
    <property type="match status" value="1"/>
</dbReference>
<comment type="subcellular location">
    <subcellularLocation>
        <location evidence="1">Secreted</location>
    </subcellularLocation>
</comment>
<evidence type="ECO:0000313" key="7">
    <source>
        <dbReference type="Proteomes" id="UP000199071"/>
    </source>
</evidence>
<dbReference type="SUPFAM" id="SSF49899">
    <property type="entry name" value="Concanavalin A-like lectins/glucanases"/>
    <property type="match status" value="1"/>
</dbReference>
<sequence>MTSQLTGTKILFQDDFSTNGPLNAANWDYNHWSAQNNPSFLGLTQMRQSLPLAENGMARIRLDTWLDGKAFSGSEAITKQAWDVTDGGIAFEGRFRYEGTQGGMIAGFFSYQDFPPNVDRNVHDEIDFEILTTNLNKISTNVFAHEPGDKTAHPESIDMTGSFADWHTYRMEWMPGMVRWFVDGTLIRTDTKNVPTEPQQLHMNLWGVPTTWGPSPGDPSGPPVGDPGFKPATSAGANQTFFFDVDSVKVERLSTLLGNGNANKMLGTMNNDGINGGGGGDTLFGAGGHDTLIGRRGDDTIRGGNGDDTAYAGRGNDIVVGAAGNDTIIGGTGKDKLRGGAGKDVLYGGSDEDVLMGGSGKDFLDGGHGNDKLWGGKGADIFYFSINAAGNAFGVDTIKDFKSGKDMIAIHVEELSPEAEVLYAKGTGLVSVDIDGPGGLDPVTIAKLQGRPDADDGDFFLV</sequence>
<dbReference type="CDD" id="cd00413">
    <property type="entry name" value="Glyco_hydrolase_16"/>
    <property type="match status" value="1"/>
</dbReference>
<dbReference type="InterPro" id="IPR013320">
    <property type="entry name" value="ConA-like_dom_sf"/>
</dbReference>
<dbReference type="InterPro" id="IPR001343">
    <property type="entry name" value="Hemolysn_Ca-bd"/>
</dbReference>
<protein>
    <submittedName>
        <fullName evidence="6">Hemolysin-type calcium-binding repeat-containing protein</fullName>
    </submittedName>
</protein>
<evidence type="ECO:0000259" key="5">
    <source>
        <dbReference type="PROSITE" id="PS51762"/>
    </source>
</evidence>
<dbReference type="GO" id="GO:0005509">
    <property type="term" value="F:calcium ion binding"/>
    <property type="evidence" value="ECO:0007669"/>
    <property type="project" value="InterPro"/>
</dbReference>
<feature type="compositionally biased region" description="Pro residues" evidence="4">
    <location>
        <begin position="216"/>
        <end position="225"/>
    </location>
</feature>
<dbReference type="EMBL" id="FMXQ01000002">
    <property type="protein sequence ID" value="SDB15579.1"/>
    <property type="molecule type" value="Genomic_DNA"/>
</dbReference>
<evidence type="ECO:0000256" key="4">
    <source>
        <dbReference type="SAM" id="MobiDB-lite"/>
    </source>
</evidence>
<accession>A0A1G6B4X4</accession>
<dbReference type="Pfam" id="PF00722">
    <property type="entry name" value="Glyco_hydro_16"/>
    <property type="match status" value="1"/>
</dbReference>
<dbReference type="GO" id="GO:0004553">
    <property type="term" value="F:hydrolase activity, hydrolyzing O-glycosyl compounds"/>
    <property type="evidence" value="ECO:0007669"/>
    <property type="project" value="InterPro"/>
</dbReference>
<dbReference type="Gene3D" id="2.150.10.10">
    <property type="entry name" value="Serralysin-like metalloprotease, C-terminal"/>
    <property type="match status" value="1"/>
</dbReference>
<organism evidence="6 7">
    <name type="scientific">Bauldia litoralis</name>
    <dbReference type="NCBI Taxonomy" id="665467"/>
    <lineage>
        <taxon>Bacteria</taxon>
        <taxon>Pseudomonadati</taxon>
        <taxon>Pseudomonadota</taxon>
        <taxon>Alphaproteobacteria</taxon>
        <taxon>Hyphomicrobiales</taxon>
        <taxon>Kaistiaceae</taxon>
        <taxon>Bauldia</taxon>
    </lineage>
</organism>
<evidence type="ECO:0000313" key="6">
    <source>
        <dbReference type="EMBL" id="SDB15579.1"/>
    </source>
</evidence>
<dbReference type="AlphaFoldDB" id="A0A1G6B4X4"/>
<gene>
    <name evidence="6" type="ORF">SAMN02982931_01222</name>
</gene>
<dbReference type="InterPro" id="IPR018511">
    <property type="entry name" value="Hemolysin-typ_Ca-bd_CS"/>
</dbReference>
<dbReference type="Proteomes" id="UP000199071">
    <property type="component" value="Unassembled WGS sequence"/>
</dbReference>
<dbReference type="SUPFAM" id="SSF51120">
    <property type="entry name" value="beta-Roll"/>
    <property type="match status" value="1"/>
</dbReference>
<keyword evidence="3" id="KW-0964">Secreted</keyword>
<dbReference type="PANTHER" id="PTHR38340:SF1">
    <property type="entry name" value="S-LAYER PROTEIN"/>
    <property type="match status" value="1"/>
</dbReference>
<evidence type="ECO:0000256" key="1">
    <source>
        <dbReference type="ARBA" id="ARBA00004613"/>
    </source>
</evidence>
<dbReference type="InterPro" id="IPR000757">
    <property type="entry name" value="Beta-glucanase-like"/>
</dbReference>
<dbReference type="PRINTS" id="PR00313">
    <property type="entry name" value="CABNDNGRPT"/>
</dbReference>
<name>A0A1G6B4X4_9HYPH</name>
<dbReference type="PROSITE" id="PS51762">
    <property type="entry name" value="GH16_2"/>
    <property type="match status" value="1"/>
</dbReference>
<dbReference type="OrthoDB" id="9809583at2"/>
<feature type="domain" description="GH16" evidence="5">
    <location>
        <begin position="1"/>
        <end position="256"/>
    </location>
</feature>
<dbReference type="InterPro" id="IPR050557">
    <property type="entry name" value="RTX_toxin/Mannuronan_C5-epim"/>
</dbReference>
<reference evidence="6 7" key="1">
    <citation type="submission" date="2016-10" db="EMBL/GenBank/DDBJ databases">
        <authorList>
            <person name="de Groot N.N."/>
        </authorList>
    </citation>
    <scope>NUCLEOTIDE SEQUENCE [LARGE SCALE GENOMIC DNA]</scope>
    <source>
        <strain evidence="6 7">ATCC 35022</strain>
    </source>
</reference>
<dbReference type="STRING" id="665467.SAMN02982931_01222"/>
<dbReference type="GO" id="GO:0005975">
    <property type="term" value="P:carbohydrate metabolic process"/>
    <property type="evidence" value="ECO:0007669"/>
    <property type="project" value="InterPro"/>
</dbReference>
<dbReference type="InterPro" id="IPR011049">
    <property type="entry name" value="Serralysin-like_metalloprot_C"/>
</dbReference>
<comment type="similarity">
    <text evidence="2">Belongs to the glycosyl hydrolase 16 family.</text>
</comment>
<dbReference type="Pfam" id="PF00353">
    <property type="entry name" value="HemolysinCabind"/>
    <property type="match status" value="2"/>
</dbReference>
<evidence type="ECO:0000256" key="3">
    <source>
        <dbReference type="ARBA" id="ARBA00022525"/>
    </source>
</evidence>